<keyword evidence="10" id="KW-1185">Reference proteome</keyword>
<evidence type="ECO:0000256" key="7">
    <source>
        <dbReference type="ARBA" id="ARBA00023136"/>
    </source>
</evidence>
<keyword evidence="3 8" id="KW-0328">Glycosyltransferase</keyword>
<dbReference type="GO" id="GO:0005737">
    <property type="term" value="C:cytoplasm"/>
    <property type="evidence" value="ECO:0007669"/>
    <property type="project" value="TreeGrafter"/>
</dbReference>
<dbReference type="GO" id="GO:0016757">
    <property type="term" value="F:glycosyltransferase activity"/>
    <property type="evidence" value="ECO:0007669"/>
    <property type="project" value="UniProtKB-UniRule"/>
</dbReference>
<gene>
    <name evidence="9" type="ORF">Lalb_Chr09g0326591</name>
</gene>
<dbReference type="Proteomes" id="UP000447434">
    <property type="component" value="Chromosome 9"/>
</dbReference>
<evidence type="ECO:0000313" key="9">
    <source>
        <dbReference type="EMBL" id="KAE9607111.1"/>
    </source>
</evidence>
<dbReference type="PANTHER" id="PTHR21461">
    <property type="entry name" value="GLYCOSYLTRANSFERASE FAMILY 92 PROTEIN"/>
    <property type="match status" value="1"/>
</dbReference>
<evidence type="ECO:0000313" key="10">
    <source>
        <dbReference type="Proteomes" id="UP000447434"/>
    </source>
</evidence>
<dbReference type="EC" id="2.4.1.-" evidence="8"/>
<comment type="subcellular location">
    <subcellularLocation>
        <location evidence="1">Membrane</location>
        <topology evidence="1">Single-pass membrane protein</topology>
    </subcellularLocation>
</comment>
<proteinExistence type="inferred from homology"/>
<evidence type="ECO:0000256" key="8">
    <source>
        <dbReference type="RuleBase" id="RU366017"/>
    </source>
</evidence>
<dbReference type="EMBL" id="WOCE01000009">
    <property type="protein sequence ID" value="KAE9607111.1"/>
    <property type="molecule type" value="Genomic_DNA"/>
</dbReference>
<keyword evidence="4 8" id="KW-0808">Transferase</keyword>
<reference evidence="10" key="1">
    <citation type="journal article" date="2020" name="Nat. Commun.">
        <title>Genome sequence of the cluster root forming white lupin.</title>
        <authorList>
            <person name="Hufnagel B."/>
            <person name="Marques A."/>
            <person name="Soriano A."/>
            <person name="Marques L."/>
            <person name="Divol F."/>
            <person name="Doumas P."/>
            <person name="Sallet E."/>
            <person name="Mancinotti D."/>
            <person name="Carrere S."/>
            <person name="Marande W."/>
            <person name="Arribat S."/>
            <person name="Keller J."/>
            <person name="Huneau C."/>
            <person name="Blein T."/>
            <person name="Aime D."/>
            <person name="Laguerre M."/>
            <person name="Taylor J."/>
            <person name="Schubert V."/>
            <person name="Nelson M."/>
            <person name="Geu-Flores F."/>
            <person name="Crespi M."/>
            <person name="Gallardo-Guerrero K."/>
            <person name="Delaux P.-M."/>
            <person name="Salse J."/>
            <person name="Berges H."/>
            <person name="Guyot R."/>
            <person name="Gouzy J."/>
            <person name="Peret B."/>
        </authorList>
    </citation>
    <scope>NUCLEOTIDE SEQUENCE [LARGE SCALE GENOMIC DNA]</scope>
    <source>
        <strain evidence="10">cv. Amiga</strain>
    </source>
</reference>
<evidence type="ECO:0000256" key="2">
    <source>
        <dbReference type="ARBA" id="ARBA00007647"/>
    </source>
</evidence>
<evidence type="ECO:0000256" key="3">
    <source>
        <dbReference type="ARBA" id="ARBA00022676"/>
    </source>
</evidence>
<protein>
    <recommendedName>
        <fullName evidence="8">Glycosyltransferase family 92 protein</fullName>
        <ecNumber evidence="8">2.4.1.-</ecNumber>
    </recommendedName>
</protein>
<evidence type="ECO:0000256" key="4">
    <source>
        <dbReference type="ARBA" id="ARBA00022679"/>
    </source>
</evidence>
<keyword evidence="5 8" id="KW-0812">Transmembrane</keyword>
<dbReference type="GO" id="GO:0016020">
    <property type="term" value="C:membrane"/>
    <property type="evidence" value="ECO:0007669"/>
    <property type="project" value="UniProtKB-SubCell"/>
</dbReference>
<evidence type="ECO:0000256" key="6">
    <source>
        <dbReference type="ARBA" id="ARBA00022989"/>
    </source>
</evidence>
<evidence type="ECO:0000256" key="5">
    <source>
        <dbReference type="ARBA" id="ARBA00022692"/>
    </source>
</evidence>
<dbReference type="Pfam" id="PF01697">
    <property type="entry name" value="Glyco_transf_92"/>
    <property type="match status" value="1"/>
</dbReference>
<sequence>MHPIPNPSQILHILPSSFDSLLKQMSNKMDLEQRRKRKQHQKYLVGRNQLLNLPSSKSLFLSFFLFILLIFLSLNRFSLIYFFNNHFFTFHPSLSPSTLSFLHSSKSNSILDPQTTTLHPFTLQHRILFPDYLLLFLTGHRPKPNELECVYYNNGSATGSTEPTRDVNEVQPVLSTDQYDEFRSIARCPFPKNMSTATTVDIRRRGEMGRRDLNQIAKKTQSWDKVAYEATLDGDTVVVFVKGLNLRPHKISDPITFWCHFGLKGFNKEGAFMLTTKTVSVAQEVVRCLLPPSIKKNPGLARGIRVTVSHMVGNARHPVRMLVPSVAKISNPSESVKRKNGGKYELCVCTMVWNQASALREWIMYHAWLGVERWFIYDNNSEDDIEGVINDLDVQGYNVSRQAWPWIKTQEAGFSHCALRAREECKWVGFFDVDEFFYFPNEFRHRIGQGGGVPGENSLRLMVANLSSSSSIAEIRTACHSFGPSGLMLPPKQGVTIGYTCRLQSLERHKSIVRPDLLDISLLNVVHHFQLREGLKSIDMSEGNVVINHYKYQVWENFKAKFFRRVATYVVDWQKDQNKGSKDRAPGLGTEAIEPPNWRLQFCEVRDTGLKDFLVSYFADSATGLMPWERS</sequence>
<dbReference type="PANTHER" id="PTHR21461:SF16">
    <property type="entry name" value="GLYCOSYLTRANSFERASE FAMILY 92 PROTEIN RCOM_0530710"/>
    <property type="match status" value="1"/>
</dbReference>
<organism evidence="9 10">
    <name type="scientific">Lupinus albus</name>
    <name type="common">White lupine</name>
    <name type="synonym">Lupinus termis</name>
    <dbReference type="NCBI Taxonomy" id="3870"/>
    <lineage>
        <taxon>Eukaryota</taxon>
        <taxon>Viridiplantae</taxon>
        <taxon>Streptophyta</taxon>
        <taxon>Embryophyta</taxon>
        <taxon>Tracheophyta</taxon>
        <taxon>Spermatophyta</taxon>
        <taxon>Magnoliopsida</taxon>
        <taxon>eudicotyledons</taxon>
        <taxon>Gunneridae</taxon>
        <taxon>Pentapetalae</taxon>
        <taxon>rosids</taxon>
        <taxon>fabids</taxon>
        <taxon>Fabales</taxon>
        <taxon>Fabaceae</taxon>
        <taxon>Papilionoideae</taxon>
        <taxon>50 kb inversion clade</taxon>
        <taxon>genistoids sensu lato</taxon>
        <taxon>core genistoids</taxon>
        <taxon>Genisteae</taxon>
        <taxon>Lupinus</taxon>
    </lineage>
</organism>
<comment type="similarity">
    <text evidence="2 8">Belongs to the glycosyltransferase 92 family.</text>
</comment>
<comment type="caution">
    <text evidence="9">The sequence shown here is derived from an EMBL/GenBank/DDBJ whole genome shotgun (WGS) entry which is preliminary data.</text>
</comment>
<feature type="transmembrane region" description="Helical" evidence="8">
    <location>
        <begin position="59"/>
        <end position="83"/>
    </location>
</feature>
<name>A0A6A4PZX9_LUPAL</name>
<keyword evidence="7 8" id="KW-0472">Membrane</keyword>
<dbReference type="OrthoDB" id="2526284at2759"/>
<evidence type="ECO:0000256" key="1">
    <source>
        <dbReference type="ARBA" id="ARBA00004167"/>
    </source>
</evidence>
<dbReference type="InterPro" id="IPR008166">
    <property type="entry name" value="Glyco_transf_92"/>
</dbReference>
<dbReference type="AlphaFoldDB" id="A0A6A4PZX9"/>
<accession>A0A6A4PZX9</accession>
<keyword evidence="6 8" id="KW-1133">Transmembrane helix</keyword>